<proteinExistence type="predicted"/>
<gene>
    <name evidence="1" type="ORF">UFOPK2992_00095</name>
</gene>
<dbReference type="PROSITE" id="PS51257">
    <property type="entry name" value="PROKAR_LIPOPROTEIN"/>
    <property type="match status" value="1"/>
</dbReference>
<reference evidence="1" key="1">
    <citation type="submission" date="2020-05" db="EMBL/GenBank/DDBJ databases">
        <authorList>
            <person name="Chiriac C."/>
            <person name="Salcher M."/>
            <person name="Ghai R."/>
            <person name="Kavagutti S V."/>
        </authorList>
    </citation>
    <scope>NUCLEOTIDE SEQUENCE</scope>
</reference>
<dbReference type="AlphaFoldDB" id="A0A6J6WNW4"/>
<accession>A0A6J6WNW4</accession>
<name>A0A6J6WNW4_9ZZZZ</name>
<organism evidence="1">
    <name type="scientific">freshwater metagenome</name>
    <dbReference type="NCBI Taxonomy" id="449393"/>
    <lineage>
        <taxon>unclassified sequences</taxon>
        <taxon>metagenomes</taxon>
        <taxon>ecological metagenomes</taxon>
    </lineage>
</organism>
<evidence type="ECO:0000313" key="1">
    <source>
        <dbReference type="EMBL" id="CAB4786430.1"/>
    </source>
</evidence>
<dbReference type="EMBL" id="CAFAAI010000006">
    <property type="protein sequence ID" value="CAB4786430.1"/>
    <property type="molecule type" value="Genomic_DNA"/>
</dbReference>
<protein>
    <submittedName>
        <fullName evidence="1">Unannotated protein</fullName>
    </submittedName>
</protein>
<sequence length="134" mass="14476">MPAKHRVALIAAVIGSLSLLGCASKEHPTVRQAEILTDTHLQVSVWCAQKAQPYVLVTETATQVRLLNQYVAPNHNCETGEDITLEAPLGIRDIVDERDGHIIPVNLDYRCGEPGQAVGRCDGIDAPVPPTFGK</sequence>